<dbReference type="InterPro" id="IPR027417">
    <property type="entry name" value="P-loop_NTPase"/>
</dbReference>
<dbReference type="InterPro" id="IPR030383">
    <property type="entry name" value="G_VLIG_dom"/>
</dbReference>
<organism evidence="3 4">
    <name type="scientific">Albula goreensis</name>
    <dbReference type="NCBI Taxonomy" id="1534307"/>
    <lineage>
        <taxon>Eukaryota</taxon>
        <taxon>Metazoa</taxon>
        <taxon>Chordata</taxon>
        <taxon>Craniata</taxon>
        <taxon>Vertebrata</taxon>
        <taxon>Euteleostomi</taxon>
        <taxon>Actinopterygii</taxon>
        <taxon>Neopterygii</taxon>
        <taxon>Teleostei</taxon>
        <taxon>Albuliformes</taxon>
        <taxon>Albulidae</taxon>
        <taxon>Albula</taxon>
    </lineage>
</organism>
<dbReference type="SUPFAM" id="SSF52540">
    <property type="entry name" value="P-loop containing nucleoside triphosphate hydrolases"/>
    <property type="match status" value="1"/>
</dbReference>
<keyword evidence="4" id="KW-1185">Reference proteome</keyword>
<dbReference type="InterPro" id="IPR057365">
    <property type="entry name" value="URGCP"/>
</dbReference>
<dbReference type="InterPro" id="IPR052986">
    <property type="entry name" value="VLIG_GTPase"/>
</dbReference>
<dbReference type="Gene3D" id="3.40.50.300">
    <property type="entry name" value="P-loop containing nucleotide triphosphate hydrolases"/>
    <property type="match status" value="1"/>
</dbReference>
<feature type="domain" description="VLIG-type G" evidence="2">
    <location>
        <begin position="624"/>
        <end position="868"/>
    </location>
</feature>
<evidence type="ECO:0000259" key="2">
    <source>
        <dbReference type="PROSITE" id="PS51717"/>
    </source>
</evidence>
<dbReference type="OrthoDB" id="1597724at2759"/>
<protein>
    <recommendedName>
        <fullName evidence="2">VLIG-type G domain-containing protein</fullName>
    </recommendedName>
</protein>
<evidence type="ECO:0000313" key="3">
    <source>
        <dbReference type="EMBL" id="KAI1887630.1"/>
    </source>
</evidence>
<comment type="caution">
    <text evidence="3">The sequence shown here is derived from an EMBL/GenBank/DDBJ whole genome shotgun (WGS) entry which is preliminary data.</text>
</comment>
<evidence type="ECO:0000256" key="1">
    <source>
        <dbReference type="ARBA" id="ARBA00006828"/>
    </source>
</evidence>
<dbReference type="PANTHER" id="PTHR14819">
    <property type="entry name" value="GTP-BINDING"/>
    <property type="match status" value="1"/>
</dbReference>
<comment type="similarity">
    <text evidence="1">Belongs to the TRAFAC class dynamin-like GTPase superfamily. Very large inducible GTPase (VLIG) family.</text>
</comment>
<accession>A0A8T3CV57</accession>
<name>A0A8T3CV57_9TELE</name>
<gene>
    <name evidence="3" type="ORF">AGOR_G00192290</name>
</gene>
<dbReference type="Pfam" id="PF25974">
    <property type="entry name" value="URGCP_9th"/>
    <property type="match status" value="1"/>
</dbReference>
<dbReference type="Pfam" id="PF25496">
    <property type="entry name" value="URGCP"/>
    <property type="match status" value="1"/>
</dbReference>
<sequence>MASSDKAVSAQPPVPPKGNTSHLKMFLLKMGLKKFYPNKLTLRSLLEVDGKSISNVPIHSLEVVPETFMKRLMMVNADARCHLSISEETAVQNPEHLESVSEMICGKLSEEDNEVNPADLITAIFLCADSFLQQELTLKMSMCQFAVPLLLPQGTQNECTLMLWALRTVVKEWRPHELSESKGFVEGNAVTAKMPVFSFVRLSDCSLSKSQVLNQVLSNAQQYHDTFTHREMECGDVPKAISNGLVEISWFLPCGKKNLDILPEPVTIANMRGAVCSSEKQFRFLMRVSTAVFIFLDSVDEKEHKLLSSFKNTETKLFLVVNSQKTGQNNTKTLNVTIGDLKLDSSNIIMKTRKVNNAKFSNMLLAAIKQGLDGHRQTMNIEQMSEIAVEFGISIDEANVHSFASAKNMANNIVNGIGVRQMLDYKKSQLPLHGEPWKRLAKIEKEECRLKESRDKGLEEYKAQLQQEKQNLRQKQVKCITTKAMDRFITAISTQDELERAFFLKWMRLTLDVRSQKDLSRLRRKIKEQNESKQDKKYMAELDQQLMDSSLGIEHYMREMGQIYEASFYSSGSLSQQVRHLPALAADLLLDGFPLELVDGDASNIAEKWVTDVLMELHRKVGERSRLLVVTVLGVQSTGKSTLLNTMFGVQFQVSSGRCTRGAFMLFLKVGEDLKKDLDCDFILLIDTEGLKSPDLAQLEDSYEHDNELATLVIGLSDVTVINIAMENSTEMKDVIQIAVHAFLRMKEIGKKPVCHFVHQNVAGLSAHNKNITDRKHLLEQLNEMTQIAADMEKQSGVSKFTDVLDYDMDKNNWYIPGLWHGTPPMAPVNTGYSEAVYEFKQNLIGAFKTCKGEKSPSQIPDFLEWMRSLWKAVKYENFIFSFRNTLVAQAYDTLCQEFSKWEWAFRKQIYSWQTQAELQISNFQTGDQGLDNQSKVQTMDELLTTLKSEVSHKTSAEEQKMMENLKMYYKRKDRHIPLVEKYRGDFFNSIKSLRKEIERSVKSSLDTAAEEKITENTMPLYIDLKGLSSTHSCRPRCYLKKYALLVSIAKLAFRVKTQTVSLIHLKITAIFTRIGKFYQINPEKLQTIGSMF</sequence>
<dbReference type="AlphaFoldDB" id="A0A8T3CV57"/>
<dbReference type="Proteomes" id="UP000829720">
    <property type="component" value="Unassembled WGS sequence"/>
</dbReference>
<dbReference type="Pfam" id="PF25683">
    <property type="entry name" value="URGCP_GTPase"/>
    <property type="match status" value="1"/>
</dbReference>
<proteinExistence type="inferred from homology"/>
<reference evidence="3" key="1">
    <citation type="submission" date="2021-01" db="EMBL/GenBank/DDBJ databases">
        <authorList>
            <person name="Zahm M."/>
            <person name="Roques C."/>
            <person name="Cabau C."/>
            <person name="Klopp C."/>
            <person name="Donnadieu C."/>
            <person name="Jouanno E."/>
            <person name="Lampietro C."/>
            <person name="Louis A."/>
            <person name="Herpin A."/>
            <person name="Echchiki A."/>
            <person name="Berthelot C."/>
            <person name="Parey E."/>
            <person name="Roest-Crollius H."/>
            <person name="Braasch I."/>
            <person name="Postlethwait J."/>
            <person name="Bobe J."/>
            <person name="Montfort J."/>
            <person name="Bouchez O."/>
            <person name="Begum T."/>
            <person name="Mejri S."/>
            <person name="Adams A."/>
            <person name="Chen W.-J."/>
            <person name="Guiguen Y."/>
        </authorList>
    </citation>
    <scope>NUCLEOTIDE SEQUENCE</scope>
    <source>
        <tissue evidence="3">Blood</tissue>
    </source>
</reference>
<dbReference type="PANTHER" id="PTHR14819:SF9">
    <property type="entry name" value="UP-REGULATOR OF CELL PROLIFERATION-LIKE"/>
    <property type="match status" value="1"/>
</dbReference>
<dbReference type="EMBL" id="JAERUA010000018">
    <property type="protein sequence ID" value="KAI1887630.1"/>
    <property type="molecule type" value="Genomic_DNA"/>
</dbReference>
<dbReference type="PROSITE" id="PS51717">
    <property type="entry name" value="G_VLIG"/>
    <property type="match status" value="1"/>
</dbReference>
<dbReference type="GO" id="GO:0005525">
    <property type="term" value="F:GTP binding"/>
    <property type="evidence" value="ECO:0007669"/>
    <property type="project" value="InterPro"/>
</dbReference>
<dbReference type="InterPro" id="IPR058641">
    <property type="entry name" value="GVIN1_dom"/>
</dbReference>
<evidence type="ECO:0000313" key="4">
    <source>
        <dbReference type="Proteomes" id="UP000829720"/>
    </source>
</evidence>